<dbReference type="Proteomes" id="UP000073492">
    <property type="component" value="Unassembled WGS sequence"/>
</dbReference>
<dbReference type="AlphaFoldDB" id="A0A139IF67"/>
<name>A0A139IF67_9PEZI</name>
<evidence type="ECO:0000313" key="3">
    <source>
        <dbReference type="Proteomes" id="UP000073492"/>
    </source>
</evidence>
<gene>
    <name evidence="2" type="ORF">AC579_6035</name>
</gene>
<comment type="caution">
    <text evidence="2">The sequence shown here is derived from an EMBL/GenBank/DDBJ whole genome shotgun (WGS) entry which is preliminary data.</text>
</comment>
<evidence type="ECO:0000313" key="2">
    <source>
        <dbReference type="EMBL" id="KXT13334.1"/>
    </source>
</evidence>
<evidence type="ECO:0000256" key="1">
    <source>
        <dbReference type="SAM" id="MobiDB-lite"/>
    </source>
</evidence>
<sequence length="365" mass="42241">MTFRTGTCSAHQMSISRGAVDCVTDLRLRVHKHPSKMNKMNEYETRRLEKIKQNQKLLADLDIITPVLAKQPRNPDGTAPAKKRKIVQGRTTPSRTSARIAAVPVKPSYNDEEASKPIRLPRSAPRKAKKSEDADLGSIIKDEPLVPSKDIDEIKARWTDWEAEASPPSRDEFQVFHFEDYPDFTPNKSPEEMLREGCFGGSYYRPLRSRKLTLVVEDDWKELPKDWISGLNKETFLISPTYDADVNKFKVACGQSIEEWEAAGWISHEHDIRGWFQWYTRFFRGRRCDDDARQVSRWKKCVGETGRWRRMLLKKYMSLGVREVFDDGGDEDAVEVSPVMHQTCHHWGFEVRQEHLDAFWANGGR</sequence>
<evidence type="ECO:0008006" key="4">
    <source>
        <dbReference type="Google" id="ProtNLM"/>
    </source>
</evidence>
<feature type="region of interest" description="Disordered" evidence="1">
    <location>
        <begin position="69"/>
        <end position="141"/>
    </location>
</feature>
<dbReference type="OrthoDB" id="2015537at2759"/>
<accession>A0A139IF67</accession>
<reference evidence="2 3" key="1">
    <citation type="submission" date="2015-07" db="EMBL/GenBank/DDBJ databases">
        <title>Comparative genomics of the Sigatoka disease complex on banana suggests a link between parallel evolutionary changes in Pseudocercospora fijiensis and Pseudocercospora eumusae and increased virulence on the banana host.</title>
        <authorList>
            <person name="Chang T.-C."/>
            <person name="Salvucci A."/>
            <person name="Crous P.W."/>
            <person name="Stergiopoulos I."/>
        </authorList>
    </citation>
    <scope>NUCLEOTIDE SEQUENCE [LARGE SCALE GENOMIC DNA]</scope>
    <source>
        <strain evidence="2 3">CBS 116634</strain>
    </source>
</reference>
<keyword evidence="3" id="KW-1185">Reference proteome</keyword>
<organism evidence="2 3">
    <name type="scientific">Pseudocercospora musae</name>
    <dbReference type="NCBI Taxonomy" id="113226"/>
    <lineage>
        <taxon>Eukaryota</taxon>
        <taxon>Fungi</taxon>
        <taxon>Dikarya</taxon>
        <taxon>Ascomycota</taxon>
        <taxon>Pezizomycotina</taxon>
        <taxon>Dothideomycetes</taxon>
        <taxon>Dothideomycetidae</taxon>
        <taxon>Mycosphaerellales</taxon>
        <taxon>Mycosphaerellaceae</taxon>
        <taxon>Pseudocercospora</taxon>
    </lineage>
</organism>
<protein>
    <recommendedName>
        <fullName evidence="4">Vegetatible incompatibility protein HET-E-1</fullName>
    </recommendedName>
</protein>
<dbReference type="EMBL" id="LFZO01000121">
    <property type="protein sequence ID" value="KXT13334.1"/>
    <property type="molecule type" value="Genomic_DNA"/>
</dbReference>
<dbReference type="PANTHER" id="PTHR37948">
    <property type="entry name" value="ZGC:113208"/>
    <property type="match status" value="1"/>
</dbReference>
<proteinExistence type="predicted"/>
<dbReference type="PANTHER" id="PTHR37948:SF1">
    <property type="entry name" value="BLL5189 PROTEIN"/>
    <property type="match status" value="1"/>
</dbReference>